<evidence type="ECO:0000256" key="1">
    <source>
        <dbReference type="ARBA" id="ARBA00004651"/>
    </source>
</evidence>
<protein>
    <submittedName>
        <fullName evidence="8">FoxTVI</fullName>
    </submittedName>
</protein>
<evidence type="ECO:0000256" key="6">
    <source>
        <dbReference type="SAM" id="Phobius"/>
    </source>
</evidence>
<reference evidence="8" key="1">
    <citation type="submission" date="2015-08" db="EMBL/GenBank/DDBJ databases">
        <title>Increased production of foxicin belonging to a new class of ortho quinone natural products after deletion of an oxygenase gene involved in polyketomycin biosynthesis in Streptomyces diastatochromogenes Tue6028.</title>
        <authorList>
            <person name="Greule A."/>
            <person name="Peitner I."/>
            <person name="Zhang S."/>
            <person name="Marolt M."/>
            <person name="Burschel S."/>
            <person name="De Ford C."/>
            <person name="Li S.-M."/>
            <person name="Murillo R."/>
            <person name="Friedrich T."/>
            <person name="Merfort I."/>
            <person name="Luedeke S."/>
            <person name="Mueller M."/>
            <person name="Bechthold A."/>
        </authorList>
    </citation>
    <scope>NUCLEOTIDE SEQUENCE</scope>
    <source>
        <strain evidence="8">Tue6028</strain>
    </source>
</reference>
<dbReference type="GO" id="GO:0005886">
    <property type="term" value="C:plasma membrane"/>
    <property type="evidence" value="ECO:0007669"/>
    <property type="project" value="UniProtKB-SubCell"/>
</dbReference>
<dbReference type="AlphaFoldDB" id="A0A1L2FUC0"/>
<gene>
    <name evidence="8" type="primary">foxTVI</name>
</gene>
<dbReference type="InterPro" id="IPR020846">
    <property type="entry name" value="MFS_dom"/>
</dbReference>
<dbReference type="GO" id="GO:0022857">
    <property type="term" value="F:transmembrane transporter activity"/>
    <property type="evidence" value="ECO:0007669"/>
    <property type="project" value="InterPro"/>
</dbReference>
<keyword evidence="2 6" id="KW-0812">Transmembrane</keyword>
<dbReference type="PANTHER" id="PTHR42718">
    <property type="entry name" value="MAJOR FACILITATOR SUPERFAMILY MULTIDRUG TRANSPORTER MFSC"/>
    <property type="match status" value="1"/>
</dbReference>
<dbReference type="EMBL" id="KT440882">
    <property type="protein sequence ID" value="AOE23582.1"/>
    <property type="molecule type" value="Genomic_DNA"/>
</dbReference>
<dbReference type="SUPFAM" id="SSF103473">
    <property type="entry name" value="MFS general substrate transporter"/>
    <property type="match status" value="1"/>
</dbReference>
<feature type="domain" description="Major facilitator superfamily (MFS) profile" evidence="7">
    <location>
        <begin position="1"/>
        <end position="131"/>
    </location>
</feature>
<comment type="subcellular location">
    <subcellularLocation>
        <location evidence="1">Cell membrane</location>
        <topology evidence="1">Multi-pass membrane protein</topology>
    </subcellularLocation>
</comment>
<evidence type="ECO:0000313" key="8">
    <source>
        <dbReference type="EMBL" id="AOE23582.1"/>
    </source>
</evidence>
<dbReference type="PANTHER" id="PTHR42718:SF42">
    <property type="entry name" value="EXPORT PROTEIN"/>
    <property type="match status" value="1"/>
</dbReference>
<feature type="transmembrane region" description="Helical" evidence="6">
    <location>
        <begin position="32"/>
        <end position="52"/>
    </location>
</feature>
<accession>A0A1L2FUC0</accession>
<evidence type="ECO:0000256" key="5">
    <source>
        <dbReference type="ARBA" id="ARBA00023251"/>
    </source>
</evidence>
<evidence type="ECO:0000256" key="3">
    <source>
        <dbReference type="ARBA" id="ARBA00022989"/>
    </source>
</evidence>
<keyword evidence="4 6" id="KW-0472">Membrane</keyword>
<evidence type="ECO:0000259" key="7">
    <source>
        <dbReference type="PROSITE" id="PS50850"/>
    </source>
</evidence>
<evidence type="ECO:0000256" key="4">
    <source>
        <dbReference type="ARBA" id="ARBA00023136"/>
    </source>
</evidence>
<dbReference type="PROSITE" id="PS50850">
    <property type="entry name" value="MFS"/>
    <property type="match status" value="1"/>
</dbReference>
<sequence length="131" mass="13179">MAVGIWAMVSAVSTALGPIVGGLLVEHVGWESVFYVNAPIGVVALGFSALVLPQSRNGTGRHAFDVVGVVLLALGLLSAVFGVVKGETWGWSSAGTWGAIGAGVAILVLFGRTRPASSTRCSRCASSAAGP</sequence>
<organism evidence="8">
    <name type="scientific">Streptomyces diastatochromogenes</name>
    <dbReference type="NCBI Taxonomy" id="42236"/>
    <lineage>
        <taxon>Bacteria</taxon>
        <taxon>Bacillati</taxon>
        <taxon>Actinomycetota</taxon>
        <taxon>Actinomycetes</taxon>
        <taxon>Kitasatosporales</taxon>
        <taxon>Streptomycetaceae</taxon>
        <taxon>Streptomyces</taxon>
    </lineage>
</organism>
<proteinExistence type="predicted"/>
<feature type="transmembrane region" description="Helical" evidence="6">
    <location>
        <begin position="90"/>
        <end position="110"/>
    </location>
</feature>
<dbReference type="GO" id="GO:0046677">
    <property type="term" value="P:response to antibiotic"/>
    <property type="evidence" value="ECO:0007669"/>
    <property type="project" value="UniProtKB-KW"/>
</dbReference>
<name>A0A1L2FUC0_STRDA</name>
<evidence type="ECO:0000256" key="2">
    <source>
        <dbReference type="ARBA" id="ARBA00022692"/>
    </source>
</evidence>
<feature type="transmembrane region" description="Helical" evidence="6">
    <location>
        <begin position="64"/>
        <end position="84"/>
    </location>
</feature>
<keyword evidence="3 6" id="KW-1133">Transmembrane helix</keyword>
<keyword evidence="5" id="KW-0046">Antibiotic resistance</keyword>
<dbReference type="Gene3D" id="1.20.1250.20">
    <property type="entry name" value="MFS general substrate transporter like domains"/>
    <property type="match status" value="1"/>
</dbReference>
<dbReference type="InterPro" id="IPR036259">
    <property type="entry name" value="MFS_trans_sf"/>
</dbReference>